<dbReference type="Gene3D" id="3.30.1370.100">
    <property type="entry name" value="MutL, C-terminal domain, regulatory subdomain"/>
    <property type="match status" value="1"/>
</dbReference>
<comment type="similarity">
    <text evidence="1 5">Belongs to the DNA mismatch repair MutL/HexB family.</text>
</comment>
<dbReference type="PANTHER" id="PTHR10073:SF12">
    <property type="entry name" value="DNA MISMATCH REPAIR PROTEIN MLH1"/>
    <property type="match status" value="1"/>
</dbReference>
<dbReference type="RefSeq" id="WP_330128994.1">
    <property type="nucleotide sequence ID" value="NZ_JAUHLI010000009.1"/>
</dbReference>
<dbReference type="PROSITE" id="PS00058">
    <property type="entry name" value="DNA_MISMATCH_REPAIR_1"/>
    <property type="match status" value="1"/>
</dbReference>
<dbReference type="SUPFAM" id="SSF54211">
    <property type="entry name" value="Ribosomal protein S5 domain 2-like"/>
    <property type="match status" value="1"/>
</dbReference>
<evidence type="ECO:0000256" key="3">
    <source>
        <dbReference type="ARBA" id="ARBA00022763"/>
    </source>
</evidence>
<dbReference type="InterPro" id="IPR042121">
    <property type="entry name" value="MutL_C_regsub"/>
</dbReference>
<dbReference type="InterPro" id="IPR038973">
    <property type="entry name" value="MutL/Mlh/Pms-like"/>
</dbReference>
<dbReference type="InterPro" id="IPR020568">
    <property type="entry name" value="Ribosomal_Su5_D2-typ_SF"/>
</dbReference>
<dbReference type="InterPro" id="IPR020667">
    <property type="entry name" value="DNA_mismatch_repair_MutL"/>
</dbReference>
<dbReference type="InterPro" id="IPR014721">
    <property type="entry name" value="Ribsml_uS5_D2-typ_fold_subgr"/>
</dbReference>
<organism evidence="8 9">
    <name type="scientific">Alkalimonas cellulosilytica</name>
    <dbReference type="NCBI Taxonomy" id="3058395"/>
    <lineage>
        <taxon>Bacteria</taxon>
        <taxon>Pseudomonadati</taxon>
        <taxon>Pseudomonadota</taxon>
        <taxon>Gammaproteobacteria</taxon>
        <taxon>Alkalimonas</taxon>
    </lineage>
</organism>
<dbReference type="Pfam" id="PF08676">
    <property type="entry name" value="MutL_C"/>
    <property type="match status" value="1"/>
</dbReference>
<dbReference type="SMART" id="SM01340">
    <property type="entry name" value="DNA_mis_repair"/>
    <property type="match status" value="1"/>
</dbReference>
<keyword evidence="8" id="KW-0378">Hydrolase</keyword>
<dbReference type="NCBIfam" id="NF000948">
    <property type="entry name" value="PRK00095.1-1"/>
    <property type="match status" value="1"/>
</dbReference>
<dbReference type="NCBIfam" id="TIGR00585">
    <property type="entry name" value="mutl"/>
    <property type="match status" value="1"/>
</dbReference>
<keyword evidence="3 5" id="KW-0227">DNA damage</keyword>
<accession>A0ABU7J7N5</accession>
<keyword evidence="8" id="KW-0540">Nuclease</keyword>
<comment type="function">
    <text evidence="5">This protein is involved in the repair of mismatches in DNA. It is required for dam-dependent methyl-directed DNA mismatch repair. May act as a 'molecular matchmaker', a protein that promotes the formation of a stable complex between two or more DNA-binding proteins in an ATP-dependent manner without itself being part of a final effector complex.</text>
</comment>
<dbReference type="Pfam" id="PF13589">
    <property type="entry name" value="HATPase_c_3"/>
    <property type="match status" value="1"/>
</dbReference>
<dbReference type="Gene3D" id="3.30.1540.20">
    <property type="entry name" value="MutL, C-terminal domain, dimerisation subdomain"/>
    <property type="match status" value="1"/>
</dbReference>
<dbReference type="SUPFAM" id="SSF55874">
    <property type="entry name" value="ATPase domain of HSP90 chaperone/DNA topoisomerase II/histidine kinase"/>
    <property type="match status" value="1"/>
</dbReference>
<feature type="region of interest" description="Disordered" evidence="6">
    <location>
        <begin position="358"/>
        <end position="379"/>
    </location>
</feature>
<dbReference type="HAMAP" id="MF_00149">
    <property type="entry name" value="DNA_mis_repair"/>
    <property type="match status" value="1"/>
</dbReference>
<name>A0ABU7J7N5_9GAMM</name>
<dbReference type="InterPro" id="IPR002099">
    <property type="entry name" value="MutL/Mlh/PMS"/>
</dbReference>
<keyword evidence="8" id="KW-0255">Endonuclease</keyword>
<dbReference type="InterPro" id="IPR037198">
    <property type="entry name" value="MutL_C_sf"/>
</dbReference>
<dbReference type="SUPFAM" id="SSF118116">
    <property type="entry name" value="DNA mismatch repair protein MutL"/>
    <property type="match status" value="1"/>
</dbReference>
<dbReference type="EMBL" id="JAUHLI010000009">
    <property type="protein sequence ID" value="MEE2001910.1"/>
    <property type="molecule type" value="Genomic_DNA"/>
</dbReference>
<evidence type="ECO:0000256" key="5">
    <source>
        <dbReference type="HAMAP-Rule" id="MF_00149"/>
    </source>
</evidence>
<evidence type="ECO:0000313" key="9">
    <source>
        <dbReference type="Proteomes" id="UP001336314"/>
    </source>
</evidence>
<evidence type="ECO:0000259" key="7">
    <source>
        <dbReference type="SMART" id="SM01340"/>
    </source>
</evidence>
<evidence type="ECO:0000256" key="1">
    <source>
        <dbReference type="ARBA" id="ARBA00006082"/>
    </source>
</evidence>
<protein>
    <recommendedName>
        <fullName evidence="2 5">DNA mismatch repair protein MutL</fullName>
    </recommendedName>
</protein>
<dbReference type="InterPro" id="IPR042120">
    <property type="entry name" value="MutL_C_dimsub"/>
</dbReference>
<dbReference type="Gene3D" id="3.30.230.10">
    <property type="match status" value="1"/>
</dbReference>
<dbReference type="Proteomes" id="UP001336314">
    <property type="component" value="Unassembled WGS sequence"/>
</dbReference>
<feature type="domain" description="DNA mismatch repair protein S5" evidence="7">
    <location>
        <begin position="212"/>
        <end position="330"/>
    </location>
</feature>
<evidence type="ECO:0000313" key="8">
    <source>
        <dbReference type="EMBL" id="MEE2001910.1"/>
    </source>
</evidence>
<dbReference type="CDD" id="cd03482">
    <property type="entry name" value="MutL_Trans_MutL"/>
    <property type="match status" value="1"/>
</dbReference>
<keyword evidence="4 5" id="KW-0234">DNA repair</keyword>
<dbReference type="CDD" id="cd16926">
    <property type="entry name" value="HATPase_MutL-MLH-PMS-like"/>
    <property type="match status" value="1"/>
</dbReference>
<dbReference type="Gene3D" id="3.30.565.10">
    <property type="entry name" value="Histidine kinase-like ATPase, C-terminal domain"/>
    <property type="match status" value="1"/>
</dbReference>
<dbReference type="Pfam" id="PF01119">
    <property type="entry name" value="DNA_mis_repair"/>
    <property type="match status" value="1"/>
</dbReference>
<dbReference type="InterPro" id="IPR014790">
    <property type="entry name" value="MutL_C"/>
</dbReference>
<comment type="caution">
    <text evidence="8">The sequence shown here is derived from an EMBL/GenBank/DDBJ whole genome shotgun (WGS) entry which is preliminary data.</text>
</comment>
<dbReference type="InterPro" id="IPR036890">
    <property type="entry name" value="HATPase_C_sf"/>
</dbReference>
<evidence type="ECO:0000256" key="6">
    <source>
        <dbReference type="SAM" id="MobiDB-lite"/>
    </source>
</evidence>
<dbReference type="InterPro" id="IPR013507">
    <property type="entry name" value="DNA_mismatch_S5_2-like"/>
</dbReference>
<gene>
    <name evidence="5 8" type="primary">mutL</name>
    <name evidence="8" type="ORF">QWY20_10650</name>
</gene>
<dbReference type="PANTHER" id="PTHR10073">
    <property type="entry name" value="DNA MISMATCH REPAIR PROTEIN MLH, PMS, MUTL"/>
    <property type="match status" value="1"/>
</dbReference>
<evidence type="ECO:0000256" key="2">
    <source>
        <dbReference type="ARBA" id="ARBA00021975"/>
    </source>
</evidence>
<sequence length="595" mass="65527">MPIQILPPQLANQIAAGEVVERPASVVKELVENALDAGASQIDIDIEKGGARLIRIRDNGCGIAQQELTLALSRHATSKISSLDDLEQILSLGFRGEALASISSVARLSLTSRPASQETAWQANAEGRDMQVQLRPAAHPVGSTVEVLDLFFNTPARRKFLRTEKTEFFHIDELIKRLALSRFDVGWTLSHNGQPVRRLKAASTPAQQLQRVASLCGRRFADSACWIENQHQQLKLWGWLLPPAAIERQQGCQYSYVNGRMMRDKLLNHAIRQAYGEHLSAEQQPVFVLYLELPATEVDVNVHPAKHEVRFHQARLVHDFVASALGNALSQLQPEALRASQNANFAASAEPTLAVASHSMPKVDQARPAGSGRSAFSYKPPAKPAVAEVARQLQYLHGLQQGSQQHSVSELQDTSKGSYVLGPQSESTNTAVPAAAKPWTVQNRFLLLQSDDNIQLRSVAKAMVLLCQAKADGHAASKVLLVPMRLNVSKYEVTFLQQLADKLVGLGFDVLLRDQVLIVRAIPLWLQRSPLQQCLLPFFQQLQQTDLASAFDILLKAHWLQADTLLHYYPELLEAGLEAATVAIDINPAISALEL</sequence>
<proteinExistence type="inferred from homology"/>
<evidence type="ECO:0000256" key="4">
    <source>
        <dbReference type="ARBA" id="ARBA00023204"/>
    </source>
</evidence>
<reference evidence="8 9" key="1">
    <citation type="submission" date="2023-07" db="EMBL/GenBank/DDBJ databases">
        <title>Alkalimonas sp., MEB108 novel, alkaliphilic bacterium isolated from Lonar Lake, India.</title>
        <authorList>
            <person name="Joshi A."/>
            <person name="Thite S."/>
        </authorList>
    </citation>
    <scope>NUCLEOTIDE SEQUENCE [LARGE SCALE GENOMIC DNA]</scope>
    <source>
        <strain evidence="8 9">MEB108</strain>
    </source>
</reference>
<keyword evidence="9" id="KW-1185">Reference proteome</keyword>
<dbReference type="GO" id="GO:0004519">
    <property type="term" value="F:endonuclease activity"/>
    <property type="evidence" value="ECO:0007669"/>
    <property type="project" value="UniProtKB-KW"/>
</dbReference>
<dbReference type="InterPro" id="IPR014762">
    <property type="entry name" value="DNA_mismatch_repair_CS"/>
</dbReference>